<accession>A0A2U8GTI6</accession>
<dbReference type="Gene3D" id="2.120.10.80">
    <property type="entry name" value="Kelch-type beta propeller"/>
    <property type="match status" value="1"/>
</dbReference>
<evidence type="ECO:0000313" key="2">
    <source>
        <dbReference type="Proteomes" id="UP000244930"/>
    </source>
</evidence>
<keyword evidence="2" id="KW-1185">Reference proteome</keyword>
<gene>
    <name evidence="1" type="ORF">CEW83_18815</name>
</gene>
<evidence type="ECO:0000313" key="1">
    <source>
        <dbReference type="EMBL" id="AWI77029.1"/>
    </source>
</evidence>
<dbReference type="KEGG" id="acom:CEW83_18815"/>
<dbReference type="AlphaFoldDB" id="A0A2U8GTI6"/>
<proteinExistence type="predicted"/>
<dbReference type="InterPro" id="IPR011043">
    <property type="entry name" value="Gal_Oxase/kelch_b-propeller"/>
</dbReference>
<dbReference type="SUPFAM" id="SSF50965">
    <property type="entry name" value="Galactose oxidase, central domain"/>
    <property type="match status" value="1"/>
</dbReference>
<reference evidence="1 2" key="1">
    <citation type="submission" date="2017-06" db="EMBL/GenBank/DDBJ databases">
        <title>Azoarcus.</title>
        <authorList>
            <person name="Woo J.-H."/>
            <person name="Kim H.-S."/>
        </authorList>
    </citation>
    <scope>NUCLEOTIDE SEQUENCE [LARGE SCALE GENOMIC DNA]</scope>
    <source>
        <strain evidence="1 2">TSPY31</strain>
    </source>
</reference>
<dbReference type="InterPro" id="IPR015915">
    <property type="entry name" value="Kelch-typ_b-propeller"/>
</dbReference>
<organism evidence="1 2">
    <name type="scientific">Parazoarcus communis</name>
    <dbReference type="NCBI Taxonomy" id="41977"/>
    <lineage>
        <taxon>Bacteria</taxon>
        <taxon>Pseudomonadati</taxon>
        <taxon>Pseudomonadota</taxon>
        <taxon>Betaproteobacteria</taxon>
        <taxon>Rhodocyclales</taxon>
        <taxon>Zoogloeaceae</taxon>
        <taxon>Parazoarcus</taxon>
    </lineage>
</organism>
<dbReference type="Proteomes" id="UP000244930">
    <property type="component" value="Chromosome"/>
</dbReference>
<name>A0A2U8GTI6_9RHOO</name>
<protein>
    <submittedName>
        <fullName evidence="1">Uncharacterized protein</fullName>
    </submittedName>
</protein>
<sequence>MDLAPDSSVLRRIEALEENHGLRLGSARVLGDFNAVARRFDLHRTGPRSRNYSLKMVWAPERQRALFAGANHGKPHRLNDVWEFDLAALAWVMLYPPDNPRSYDGLGEDASDVVFEDGLLITRRGGPAVIGHTWWGITYDPVNRQMLFMNIWLTKQEEAIRQLGGDPAARYTGPPLWSFKPETGQWAPLKSVPPGPRAPFGAMLEYVPELEGAIWHMNNWQMRATWHYEPVKRAWTLLPLNTEEKDFKQQAPSRELVGYYDMRRGIVVAQQGKSTFHLDVVRRRWEKVLNAPENSDAVPFGHDAKTSFYYDAASGDGLLLDHEKKELWAYTPDTSSWRVLNPSGDPMPKGDRLLAYADPALNAFVVIDDRMVWVYRHRGVRD</sequence>
<dbReference type="EMBL" id="CP022187">
    <property type="protein sequence ID" value="AWI77029.1"/>
    <property type="molecule type" value="Genomic_DNA"/>
</dbReference>